<organism evidence="2 3">
    <name type="scientific">Bacillus mycoides</name>
    <dbReference type="NCBI Taxonomy" id="1405"/>
    <lineage>
        <taxon>Bacteria</taxon>
        <taxon>Bacillati</taxon>
        <taxon>Bacillota</taxon>
        <taxon>Bacilli</taxon>
        <taxon>Bacillales</taxon>
        <taxon>Bacillaceae</taxon>
        <taxon>Bacillus</taxon>
        <taxon>Bacillus cereus group</taxon>
    </lineage>
</organism>
<protein>
    <submittedName>
        <fullName evidence="2">Uncharacterized protein</fullName>
    </submittedName>
</protein>
<dbReference type="Proteomes" id="UP000175706">
    <property type="component" value="Unassembled WGS sequence"/>
</dbReference>
<name>A0A1E8B9R6_BACMY</name>
<accession>A0A1E8B9R6</accession>
<evidence type="ECO:0000256" key="1">
    <source>
        <dbReference type="SAM" id="Phobius"/>
    </source>
</evidence>
<dbReference type="AlphaFoldDB" id="A0A1E8B9R6"/>
<evidence type="ECO:0000313" key="2">
    <source>
        <dbReference type="EMBL" id="OFD81304.1"/>
    </source>
</evidence>
<dbReference type="EMBL" id="LXLT01000021">
    <property type="protein sequence ID" value="OFD81304.1"/>
    <property type="molecule type" value="Genomic_DNA"/>
</dbReference>
<sequence length="159" mass="18244">MKKILRITIIFTLIIIGVSFIILKSMIPLSVGAIAYSGDRKVVVVEVGNKMKFGDIQVESILINNDDEPKTTKIQVSNLGKGFTVGDDKENEIIFRDLHAFHLPYNTDPQKRLDRVNEGTATKKEKIYAVTVWDNKEIDKVIVKYRYFCMEYEEEITIN</sequence>
<evidence type="ECO:0000313" key="3">
    <source>
        <dbReference type="Proteomes" id="UP000175706"/>
    </source>
</evidence>
<comment type="caution">
    <text evidence="2">The sequence shown here is derived from an EMBL/GenBank/DDBJ whole genome shotgun (WGS) entry which is preliminary data.</text>
</comment>
<keyword evidence="1" id="KW-0472">Membrane</keyword>
<proteinExistence type="predicted"/>
<reference evidence="2 3" key="1">
    <citation type="submission" date="2016-05" db="EMBL/GenBank/DDBJ databases">
        <title>Bacillus thuringiensis and Bacillus weihenstephanensis as novel biocontrol agents of wilt causing Verticillium species.</title>
        <authorList>
            <person name="Hollensteiner J."/>
            <person name="Wemheuer F."/>
            <person name="Harting R."/>
            <person name="Kolarzyk A."/>
            <person name="Diaz-Valerio S."/>
            <person name="Poehlein A."/>
            <person name="Brzuszkiewicz E."/>
            <person name="Nesemann K."/>
            <person name="Braus-Stromeyer S."/>
            <person name="Braus G."/>
            <person name="Daniel R."/>
            <person name="Liesegang H."/>
        </authorList>
    </citation>
    <scope>NUCLEOTIDE SEQUENCE [LARGE SCALE GENOMIC DNA]</scope>
    <source>
        <strain evidence="2 3">GOE8</strain>
    </source>
</reference>
<keyword evidence="1" id="KW-0812">Transmembrane</keyword>
<gene>
    <name evidence="2" type="ORF">BWGOE8_17780</name>
</gene>
<keyword evidence="1" id="KW-1133">Transmembrane helix</keyword>
<dbReference type="RefSeq" id="WP_070141725.1">
    <property type="nucleotide sequence ID" value="NZ_LXLT01000021.1"/>
</dbReference>
<feature type="transmembrane region" description="Helical" evidence="1">
    <location>
        <begin position="7"/>
        <end position="27"/>
    </location>
</feature>